<dbReference type="OrthoDB" id="4062651at2759"/>
<sequence>MKLPTASSSLRAQLSSLSSSATRSAVHRPCFGHVGRALKPLAGRSQSTLASAFHTPEPTSFVGTTFQGRSGRDYVVQQVLQDRQDRFVYLAEAEDKKRYVLKSLFDSEYNYALALQPKLSDSPYLRAVQDTIPGQKMFVNEYLSDHLLNFAWKPLPLLTQKRILRDALRGLAAMHEHDIAHLDIKANNIMVDYHETDDGLVVDRVQLSDLEDATHIPPRQALRGLQVGNHWWRSPEAHVKGAINKPTDVFSFAIVSIFLLLRRVIFWMDVPQSSDPSFAILEKQISTFGEWDDIDDFLDYLGRGHPWRQSFSKMAGSFGESNPRRPFSLWKSDVLDADFKDLVRQMTNFDPRKRITAQEALEHSWFKDVPDTA</sequence>
<gene>
    <name evidence="12" type="ORF">JX265_013338</name>
</gene>
<dbReference type="GO" id="GO:0007165">
    <property type="term" value="P:signal transduction"/>
    <property type="evidence" value="ECO:0007669"/>
    <property type="project" value="TreeGrafter"/>
</dbReference>
<comment type="similarity">
    <text evidence="1">Belongs to the protein kinase superfamily. CMGC Ser/Thr protein kinase family. CDC2/CDKX subfamily.</text>
</comment>
<dbReference type="Pfam" id="PF00069">
    <property type="entry name" value="Pkinase"/>
    <property type="match status" value="1"/>
</dbReference>
<dbReference type="InterPro" id="IPR011009">
    <property type="entry name" value="Kinase-like_dom_sf"/>
</dbReference>
<dbReference type="GO" id="GO:0000082">
    <property type="term" value="P:G1/S transition of mitotic cell cycle"/>
    <property type="evidence" value="ECO:0007669"/>
    <property type="project" value="TreeGrafter"/>
</dbReference>
<evidence type="ECO:0000259" key="11">
    <source>
        <dbReference type="PROSITE" id="PS50011"/>
    </source>
</evidence>
<evidence type="ECO:0000256" key="7">
    <source>
        <dbReference type="ARBA" id="ARBA00022840"/>
    </source>
</evidence>
<dbReference type="PROSITE" id="PS00108">
    <property type="entry name" value="PROTEIN_KINASE_ST"/>
    <property type="match status" value="1"/>
</dbReference>
<name>A0A9Q0AHV6_9PEZI</name>
<organism evidence="12 13">
    <name type="scientific">Neoarthrinium moseri</name>
    <dbReference type="NCBI Taxonomy" id="1658444"/>
    <lineage>
        <taxon>Eukaryota</taxon>
        <taxon>Fungi</taxon>
        <taxon>Dikarya</taxon>
        <taxon>Ascomycota</taxon>
        <taxon>Pezizomycotina</taxon>
        <taxon>Sordariomycetes</taxon>
        <taxon>Xylariomycetidae</taxon>
        <taxon>Amphisphaeriales</taxon>
        <taxon>Apiosporaceae</taxon>
        <taxon>Neoarthrinium</taxon>
    </lineage>
</organism>
<dbReference type="EC" id="2.7.11.22" evidence="2"/>
<dbReference type="InterPro" id="IPR050108">
    <property type="entry name" value="CDK"/>
</dbReference>
<evidence type="ECO:0000256" key="6">
    <source>
        <dbReference type="ARBA" id="ARBA00022777"/>
    </source>
</evidence>
<dbReference type="PANTHER" id="PTHR24056:SF254">
    <property type="entry name" value="CYCLIN-DEPENDENT KINASE 2"/>
    <property type="match status" value="1"/>
</dbReference>
<dbReference type="GO" id="GO:0004693">
    <property type="term" value="F:cyclin-dependent protein serine/threonine kinase activity"/>
    <property type="evidence" value="ECO:0007669"/>
    <property type="project" value="UniProtKB-EC"/>
</dbReference>
<dbReference type="Proteomes" id="UP000829685">
    <property type="component" value="Unassembled WGS sequence"/>
</dbReference>
<dbReference type="Gene3D" id="1.10.510.10">
    <property type="entry name" value="Transferase(Phosphotransferase) domain 1"/>
    <property type="match status" value="1"/>
</dbReference>
<dbReference type="SMART" id="SM00220">
    <property type="entry name" value="S_TKc"/>
    <property type="match status" value="1"/>
</dbReference>
<accession>A0A9Q0AHV6</accession>
<evidence type="ECO:0000256" key="3">
    <source>
        <dbReference type="ARBA" id="ARBA00022527"/>
    </source>
</evidence>
<evidence type="ECO:0000256" key="2">
    <source>
        <dbReference type="ARBA" id="ARBA00012425"/>
    </source>
</evidence>
<keyword evidence="4" id="KW-0808">Transferase</keyword>
<feature type="domain" description="Protein kinase" evidence="11">
    <location>
        <begin position="20"/>
        <end position="366"/>
    </location>
</feature>
<dbReference type="GO" id="GO:0010389">
    <property type="term" value="P:regulation of G2/M transition of mitotic cell cycle"/>
    <property type="evidence" value="ECO:0007669"/>
    <property type="project" value="TreeGrafter"/>
</dbReference>
<evidence type="ECO:0000256" key="5">
    <source>
        <dbReference type="ARBA" id="ARBA00022741"/>
    </source>
</evidence>
<dbReference type="GO" id="GO:0005737">
    <property type="term" value="C:cytoplasm"/>
    <property type="evidence" value="ECO:0007669"/>
    <property type="project" value="TreeGrafter"/>
</dbReference>
<proteinExistence type="inferred from homology"/>
<keyword evidence="7" id="KW-0067">ATP-binding</keyword>
<keyword evidence="13" id="KW-1185">Reference proteome</keyword>
<evidence type="ECO:0000256" key="9">
    <source>
        <dbReference type="ARBA" id="ARBA00047811"/>
    </source>
</evidence>
<evidence type="ECO:0000256" key="10">
    <source>
        <dbReference type="ARBA" id="ARBA00048367"/>
    </source>
</evidence>
<dbReference type="PANTHER" id="PTHR24056">
    <property type="entry name" value="CELL DIVISION PROTEIN KINASE"/>
    <property type="match status" value="1"/>
</dbReference>
<comment type="caution">
    <text evidence="12">The sequence shown here is derived from an EMBL/GenBank/DDBJ whole genome shotgun (WGS) entry which is preliminary data.</text>
</comment>
<comment type="catalytic activity">
    <reaction evidence="10">
        <text>L-seryl-[protein] + ATP = O-phospho-L-seryl-[protein] + ADP + H(+)</text>
        <dbReference type="Rhea" id="RHEA:17989"/>
        <dbReference type="Rhea" id="RHEA-COMP:9863"/>
        <dbReference type="Rhea" id="RHEA-COMP:11604"/>
        <dbReference type="ChEBI" id="CHEBI:15378"/>
        <dbReference type="ChEBI" id="CHEBI:29999"/>
        <dbReference type="ChEBI" id="CHEBI:30616"/>
        <dbReference type="ChEBI" id="CHEBI:83421"/>
        <dbReference type="ChEBI" id="CHEBI:456216"/>
        <dbReference type="EC" id="2.7.11.22"/>
    </reaction>
</comment>
<dbReference type="SUPFAM" id="SSF56112">
    <property type="entry name" value="Protein kinase-like (PK-like)"/>
    <property type="match status" value="1"/>
</dbReference>
<dbReference type="GO" id="GO:0000307">
    <property type="term" value="C:cyclin-dependent protein kinase holoenzyme complex"/>
    <property type="evidence" value="ECO:0007669"/>
    <property type="project" value="TreeGrafter"/>
</dbReference>
<dbReference type="GO" id="GO:0030332">
    <property type="term" value="F:cyclin binding"/>
    <property type="evidence" value="ECO:0007669"/>
    <property type="project" value="TreeGrafter"/>
</dbReference>
<keyword evidence="6" id="KW-0418">Kinase</keyword>
<reference evidence="12" key="1">
    <citation type="submission" date="2021-03" db="EMBL/GenBank/DDBJ databases">
        <title>Revisited historic fungal species revealed as producer of novel bioactive compounds through whole genome sequencing and comparative genomics.</title>
        <authorList>
            <person name="Vignolle G.A."/>
            <person name="Hochenegger N."/>
            <person name="Mach R.L."/>
            <person name="Mach-Aigner A.R."/>
            <person name="Javad Rahimi M."/>
            <person name="Salim K.A."/>
            <person name="Chan C.M."/>
            <person name="Lim L.B.L."/>
            <person name="Cai F."/>
            <person name="Druzhinina I.S."/>
            <person name="U'Ren J.M."/>
            <person name="Derntl C."/>
        </authorList>
    </citation>
    <scope>NUCLEOTIDE SEQUENCE</scope>
    <source>
        <strain evidence="12">TUCIM 5799</strain>
    </source>
</reference>
<dbReference type="PROSITE" id="PS50011">
    <property type="entry name" value="PROTEIN_KINASE_DOM"/>
    <property type="match status" value="1"/>
</dbReference>
<evidence type="ECO:0000256" key="8">
    <source>
        <dbReference type="ARBA" id="ARBA00039266"/>
    </source>
</evidence>
<comment type="catalytic activity">
    <reaction evidence="9">
        <text>L-threonyl-[protein] + ATP = O-phospho-L-threonyl-[protein] + ADP + H(+)</text>
        <dbReference type="Rhea" id="RHEA:46608"/>
        <dbReference type="Rhea" id="RHEA-COMP:11060"/>
        <dbReference type="Rhea" id="RHEA-COMP:11605"/>
        <dbReference type="ChEBI" id="CHEBI:15378"/>
        <dbReference type="ChEBI" id="CHEBI:30013"/>
        <dbReference type="ChEBI" id="CHEBI:30616"/>
        <dbReference type="ChEBI" id="CHEBI:61977"/>
        <dbReference type="ChEBI" id="CHEBI:456216"/>
        <dbReference type="EC" id="2.7.11.22"/>
    </reaction>
</comment>
<dbReference type="GO" id="GO:0010468">
    <property type="term" value="P:regulation of gene expression"/>
    <property type="evidence" value="ECO:0007669"/>
    <property type="project" value="TreeGrafter"/>
</dbReference>
<dbReference type="InterPro" id="IPR008271">
    <property type="entry name" value="Ser/Thr_kinase_AS"/>
</dbReference>
<evidence type="ECO:0000313" key="13">
    <source>
        <dbReference type="Proteomes" id="UP000829685"/>
    </source>
</evidence>
<evidence type="ECO:0000256" key="1">
    <source>
        <dbReference type="ARBA" id="ARBA00006485"/>
    </source>
</evidence>
<dbReference type="GO" id="GO:0005634">
    <property type="term" value="C:nucleus"/>
    <property type="evidence" value="ECO:0007669"/>
    <property type="project" value="TreeGrafter"/>
</dbReference>
<dbReference type="EMBL" id="JAFIMR010000067">
    <property type="protein sequence ID" value="KAI1850858.1"/>
    <property type="molecule type" value="Genomic_DNA"/>
</dbReference>
<evidence type="ECO:0000313" key="12">
    <source>
        <dbReference type="EMBL" id="KAI1850858.1"/>
    </source>
</evidence>
<evidence type="ECO:0000256" key="4">
    <source>
        <dbReference type="ARBA" id="ARBA00022679"/>
    </source>
</evidence>
<dbReference type="InterPro" id="IPR000719">
    <property type="entry name" value="Prot_kinase_dom"/>
</dbReference>
<dbReference type="GO" id="GO:0005524">
    <property type="term" value="F:ATP binding"/>
    <property type="evidence" value="ECO:0007669"/>
    <property type="project" value="UniProtKB-KW"/>
</dbReference>
<protein>
    <recommendedName>
        <fullName evidence="8">Cyclin-dependent kinase 1</fullName>
        <ecNumber evidence="2">2.7.11.22</ecNumber>
    </recommendedName>
</protein>
<keyword evidence="5" id="KW-0547">Nucleotide-binding</keyword>
<dbReference type="AlphaFoldDB" id="A0A9Q0AHV6"/>
<keyword evidence="3" id="KW-0723">Serine/threonine-protein kinase</keyword>